<dbReference type="AlphaFoldDB" id="A0AAD4LIY8"/>
<dbReference type="InterPro" id="IPR013087">
    <property type="entry name" value="Znf_C2H2_type"/>
</dbReference>
<keyword evidence="3" id="KW-1185">Reference proteome</keyword>
<accession>A0AAD4LIY8</accession>
<reference evidence="2" key="1">
    <citation type="submission" date="2022-01" db="EMBL/GenBank/DDBJ databases">
        <title>Comparative genomics reveals a dynamic genome evolution in the ectomycorrhizal milk-cap (Lactarius) mushrooms.</title>
        <authorList>
            <consortium name="DOE Joint Genome Institute"/>
            <person name="Lebreton A."/>
            <person name="Tang N."/>
            <person name="Kuo A."/>
            <person name="LaButti K."/>
            <person name="Drula E."/>
            <person name="Barry K."/>
            <person name="Clum A."/>
            <person name="Lipzen A."/>
            <person name="Mousain D."/>
            <person name="Ng V."/>
            <person name="Wang R."/>
            <person name="Wang X."/>
            <person name="Dai Y."/>
            <person name="Henrissat B."/>
            <person name="Grigoriev I.V."/>
            <person name="Guerin-Laguette A."/>
            <person name="Yu F."/>
            <person name="Martin F.M."/>
        </authorList>
    </citation>
    <scope>NUCLEOTIDE SEQUENCE</scope>
    <source>
        <strain evidence="2">QP</strain>
    </source>
</reference>
<gene>
    <name evidence="2" type="ORF">EDB92DRAFT_1865879</name>
</gene>
<evidence type="ECO:0000313" key="3">
    <source>
        <dbReference type="Proteomes" id="UP001201163"/>
    </source>
</evidence>
<evidence type="ECO:0000259" key="1">
    <source>
        <dbReference type="PROSITE" id="PS00028"/>
    </source>
</evidence>
<name>A0AAD4LIY8_9AGAM</name>
<comment type="caution">
    <text evidence="2">The sequence shown here is derived from an EMBL/GenBank/DDBJ whole genome shotgun (WGS) entry which is preliminary data.</text>
</comment>
<dbReference type="SMART" id="SM00355">
    <property type="entry name" value="ZnF_C2H2"/>
    <property type="match status" value="2"/>
</dbReference>
<dbReference type="PROSITE" id="PS00028">
    <property type="entry name" value="ZINC_FINGER_C2H2_1"/>
    <property type="match status" value="1"/>
</dbReference>
<feature type="domain" description="C2H2-type" evidence="1">
    <location>
        <begin position="59"/>
        <end position="79"/>
    </location>
</feature>
<dbReference type="Proteomes" id="UP001201163">
    <property type="component" value="Unassembled WGS sequence"/>
</dbReference>
<evidence type="ECO:0000313" key="2">
    <source>
        <dbReference type="EMBL" id="KAH8990326.1"/>
    </source>
</evidence>
<organism evidence="2 3">
    <name type="scientific">Lactarius akahatsu</name>
    <dbReference type="NCBI Taxonomy" id="416441"/>
    <lineage>
        <taxon>Eukaryota</taxon>
        <taxon>Fungi</taxon>
        <taxon>Dikarya</taxon>
        <taxon>Basidiomycota</taxon>
        <taxon>Agaricomycotina</taxon>
        <taxon>Agaricomycetes</taxon>
        <taxon>Russulales</taxon>
        <taxon>Russulaceae</taxon>
        <taxon>Lactarius</taxon>
    </lineage>
</organism>
<dbReference type="EMBL" id="JAKELL010000031">
    <property type="protein sequence ID" value="KAH8990326.1"/>
    <property type="molecule type" value="Genomic_DNA"/>
</dbReference>
<protein>
    <recommendedName>
        <fullName evidence="1">C2H2-type domain-containing protein</fullName>
    </recommendedName>
</protein>
<sequence length="175" mass="19772">MVGAGNPSPTLSAFLTQEYGTITSPVRTPGAPQPYPPTWARQINTAALPATTTGNPRECPICHGIFTRWQDRDRHLVTHLPHWVHCPISNCTWRGNRVRQFEDHWGRDHGSYHIPGRKQFEIFDPQEFVNQINTGTIPAVAAGRAIERILAKARQLQKPSMSADPWGWKIKRPPQ</sequence>
<proteinExistence type="predicted"/>